<evidence type="ECO:0000313" key="4">
    <source>
        <dbReference type="Proteomes" id="UP001367676"/>
    </source>
</evidence>
<reference evidence="3 4" key="1">
    <citation type="submission" date="2024-03" db="EMBL/GenBank/DDBJ databases">
        <title>Adaptation during the transition from Ophiocordyceps entomopathogen to insect associate is accompanied by gene loss and intensified selection.</title>
        <authorList>
            <person name="Ward C.M."/>
            <person name="Onetto C.A."/>
            <person name="Borneman A.R."/>
        </authorList>
    </citation>
    <scope>NUCLEOTIDE SEQUENCE [LARGE SCALE GENOMIC DNA]</scope>
    <source>
        <strain evidence="3">AWRI1</strain>
        <tissue evidence="3">Single Adult Female</tissue>
    </source>
</reference>
<dbReference type="InterPro" id="IPR038765">
    <property type="entry name" value="Papain-like_cys_pep_sf"/>
</dbReference>
<evidence type="ECO:0000259" key="2">
    <source>
        <dbReference type="PROSITE" id="PS50235"/>
    </source>
</evidence>
<feature type="domain" description="USP" evidence="2">
    <location>
        <begin position="81"/>
        <end position="576"/>
    </location>
</feature>
<dbReference type="GO" id="GO:0016579">
    <property type="term" value="P:protein deubiquitination"/>
    <property type="evidence" value="ECO:0007669"/>
    <property type="project" value="InterPro"/>
</dbReference>
<dbReference type="EMBL" id="JBBCAQ010000006">
    <property type="protein sequence ID" value="KAK7603383.1"/>
    <property type="molecule type" value="Genomic_DNA"/>
</dbReference>
<dbReference type="GO" id="GO:0004843">
    <property type="term" value="F:cysteine-type deubiquitinase activity"/>
    <property type="evidence" value="ECO:0007669"/>
    <property type="project" value="InterPro"/>
</dbReference>
<keyword evidence="4" id="KW-1185">Reference proteome</keyword>
<dbReference type="SUPFAM" id="SSF54001">
    <property type="entry name" value="Cysteine proteinases"/>
    <property type="match status" value="1"/>
</dbReference>
<proteinExistence type="inferred from homology"/>
<name>A0AAN9U2K4_9HEMI</name>
<dbReference type="PANTHER" id="PTHR24006:SF905">
    <property type="entry name" value="UBIQUITIN CARBOXYL-TERMINAL HYDROLASE 1"/>
    <property type="match status" value="1"/>
</dbReference>
<dbReference type="AlphaFoldDB" id="A0AAN9U2K4"/>
<comment type="similarity">
    <text evidence="1">Belongs to the peptidase C19 family.</text>
</comment>
<accession>A0AAN9U2K4</accession>
<dbReference type="PROSITE" id="PS50235">
    <property type="entry name" value="USP_3"/>
    <property type="match status" value="1"/>
</dbReference>
<dbReference type="PANTHER" id="PTHR24006">
    <property type="entry name" value="UBIQUITIN CARBOXYL-TERMINAL HYDROLASE"/>
    <property type="match status" value="1"/>
</dbReference>
<sequence>MTVLQTQDAVEENQLPIKKARLSGLRRDDSRQSMEAWKIAEAKSKVKSSYLSRESIEINPVQKPASPDQIPLQTRNLSPIAQLNNLGNTCFLNSVLYTLRYTPSFLHKLHHLNSACEFLIRRAPIEEGFYLLGNGVKLSVKTRAAFSQLHKVYTSLCLNEMEGRKEAFEPDSFLRALSAVNPMFEGNQQHDVHELLGCIFNIFREICESLKFSKIIRSDERTTSVRENHSGSRDDINILSLEDHLASSQSTLFDDFCGVSLLQTTCLECEHVTGRKETLTDILLPIKPLPNCDSGATSLFSSSYFFNYNFTDGKVDVDYFYQSLSVTEDYLTDRNKYKCEKCSHYNEAKRSVKFEKLPKLLILQLERFRVRLSGLSTKVTDYMPTPLSLSCFCEECLQMSEECLQTKVSDKRRHVYKLYAIIVHCGISSHCGHYMTYVKQTQSFQDYMFCTKDEPKPLSLPRRTSIDSVVSNNNNMLNKGNTFKYSIKLSSEMLNGSSESMNSREVDMENRVIPLCEGSDCCSIRRREMNDLDHTWLLLNDAAKIEFLSTENLLAKLSPTSVESDDTPYLLFYSRVDS</sequence>
<organism evidence="3 4">
    <name type="scientific">Parthenolecanium corni</name>
    <dbReference type="NCBI Taxonomy" id="536013"/>
    <lineage>
        <taxon>Eukaryota</taxon>
        <taxon>Metazoa</taxon>
        <taxon>Ecdysozoa</taxon>
        <taxon>Arthropoda</taxon>
        <taxon>Hexapoda</taxon>
        <taxon>Insecta</taxon>
        <taxon>Pterygota</taxon>
        <taxon>Neoptera</taxon>
        <taxon>Paraneoptera</taxon>
        <taxon>Hemiptera</taxon>
        <taxon>Sternorrhyncha</taxon>
        <taxon>Coccoidea</taxon>
        <taxon>Coccidae</taxon>
        <taxon>Parthenolecanium</taxon>
    </lineage>
</organism>
<dbReference type="Gene3D" id="3.90.70.10">
    <property type="entry name" value="Cysteine proteinases"/>
    <property type="match status" value="1"/>
</dbReference>
<gene>
    <name evidence="3" type="ORF">V9T40_003382</name>
</gene>
<dbReference type="Proteomes" id="UP001367676">
    <property type="component" value="Unassembled WGS sequence"/>
</dbReference>
<dbReference type="PROSITE" id="PS00973">
    <property type="entry name" value="USP_2"/>
    <property type="match status" value="1"/>
</dbReference>
<dbReference type="Pfam" id="PF00443">
    <property type="entry name" value="UCH"/>
    <property type="match status" value="1"/>
</dbReference>
<comment type="caution">
    <text evidence="3">The sequence shown here is derived from an EMBL/GenBank/DDBJ whole genome shotgun (WGS) entry which is preliminary data.</text>
</comment>
<dbReference type="GO" id="GO:0005829">
    <property type="term" value="C:cytosol"/>
    <property type="evidence" value="ECO:0007669"/>
    <property type="project" value="TreeGrafter"/>
</dbReference>
<dbReference type="InterPro" id="IPR018200">
    <property type="entry name" value="USP_CS"/>
</dbReference>
<dbReference type="InterPro" id="IPR050164">
    <property type="entry name" value="Peptidase_C19"/>
</dbReference>
<dbReference type="InterPro" id="IPR001394">
    <property type="entry name" value="Peptidase_C19_UCH"/>
</dbReference>
<dbReference type="InterPro" id="IPR028889">
    <property type="entry name" value="USP"/>
</dbReference>
<evidence type="ECO:0000313" key="3">
    <source>
        <dbReference type="EMBL" id="KAK7603383.1"/>
    </source>
</evidence>
<protein>
    <recommendedName>
        <fullName evidence="2">USP domain-containing protein</fullName>
    </recommendedName>
</protein>
<dbReference type="GO" id="GO:0005634">
    <property type="term" value="C:nucleus"/>
    <property type="evidence" value="ECO:0007669"/>
    <property type="project" value="TreeGrafter"/>
</dbReference>
<evidence type="ECO:0000256" key="1">
    <source>
        <dbReference type="ARBA" id="ARBA00009085"/>
    </source>
</evidence>